<evidence type="ECO:0000313" key="4">
    <source>
        <dbReference type="Proteomes" id="UP001518990"/>
    </source>
</evidence>
<gene>
    <name evidence="3" type="ORF">IAI60_08530</name>
</gene>
<dbReference type="SUPFAM" id="SSF48557">
    <property type="entry name" value="L-aspartase-like"/>
    <property type="match status" value="1"/>
</dbReference>
<evidence type="ECO:0000259" key="2">
    <source>
        <dbReference type="SMART" id="SM00998"/>
    </source>
</evidence>
<protein>
    <submittedName>
        <fullName evidence="3">Adenylosuccinate lyase family protein</fullName>
    </submittedName>
</protein>
<name>A0ABS3KB06_9PROT</name>
<dbReference type="CDD" id="cd01597">
    <property type="entry name" value="pCLME"/>
    <property type="match status" value="1"/>
</dbReference>
<feature type="domain" description="Adenylosuccinate lyase C-terminal" evidence="2">
    <location>
        <begin position="364"/>
        <end position="441"/>
    </location>
</feature>
<dbReference type="InterPro" id="IPR008948">
    <property type="entry name" value="L-Aspartase-like"/>
</dbReference>
<sequence length="454" mass="47088">MTFSALDSELVGPLFTTPEMRACFSDTARLRAMLATEAALARAQAALGIVPAGLAEAIEAIAPERLDMAALGQMTMLSAVPSIPFVKAVQALLPPELEGAFHKGATTQDILDTALVLQLREALGLIAGELEAVIAGLSTLAAAHRQTPCIGRTYGQHGAPLTFGYKLAVWLAGIAEVAALLPELRERVLVASLAGPVGTLAGLREQGPAVLEGFAKALGLGTTPIAWHARRGRVAELGCWVAQLLGALGKMAGDIANLASTEVGEVAEPYMPGRGGSSAMPHKRNPVSCTVILAAHAAAPGHAATLLQAMGASHERPAGLWHAEWHALPALFGLASGALREARALAEGLEVDPPRMRANLDLTQGLLFADAVAGRLARPLGRARAHALVEEAAAEVRRGGGTLQAVLERHPEVRRAGQDIAGAFTLTDATAAAAQWVEPVLREAARVGAALRPR</sequence>
<dbReference type="PROSITE" id="PS00163">
    <property type="entry name" value="FUMARATE_LYASES"/>
    <property type="match status" value="1"/>
</dbReference>
<dbReference type="InterPro" id="IPR019468">
    <property type="entry name" value="AdenyloSucc_lyase_C"/>
</dbReference>
<dbReference type="PRINTS" id="PR00149">
    <property type="entry name" value="FUMRATELYASE"/>
</dbReference>
<dbReference type="PANTHER" id="PTHR43172:SF2">
    <property type="entry name" value="ADENYLOSUCCINATE LYASE C-TERMINAL DOMAIN-CONTAINING PROTEIN"/>
    <property type="match status" value="1"/>
</dbReference>
<keyword evidence="3" id="KW-0456">Lyase</keyword>
<dbReference type="RefSeq" id="WP_207446328.1">
    <property type="nucleotide sequence ID" value="NZ_CP061094.1"/>
</dbReference>
<comment type="similarity">
    <text evidence="1">Belongs to the class-II fumarase/aspartase family.</text>
</comment>
<dbReference type="Gene3D" id="1.20.200.10">
    <property type="entry name" value="Fumarase/aspartase (Central domain)"/>
    <property type="match status" value="1"/>
</dbReference>
<dbReference type="PANTHER" id="PTHR43172">
    <property type="entry name" value="ADENYLOSUCCINATE LYASE"/>
    <property type="match status" value="1"/>
</dbReference>
<dbReference type="InterPro" id="IPR000362">
    <property type="entry name" value="Fumarate_lyase_fam"/>
</dbReference>
<dbReference type="SMART" id="SM00998">
    <property type="entry name" value="ADSL_C"/>
    <property type="match status" value="1"/>
</dbReference>
<keyword evidence="4" id="KW-1185">Reference proteome</keyword>
<dbReference type="InterPro" id="IPR020557">
    <property type="entry name" value="Fumarate_lyase_CS"/>
</dbReference>
<dbReference type="Gene3D" id="1.10.40.30">
    <property type="entry name" value="Fumarase/aspartase (C-terminal domain)"/>
    <property type="match status" value="1"/>
</dbReference>
<evidence type="ECO:0000256" key="1">
    <source>
        <dbReference type="ARBA" id="ARBA00034772"/>
    </source>
</evidence>
<accession>A0ABS3KB06</accession>
<comment type="caution">
    <text evidence="3">The sequence shown here is derived from an EMBL/GenBank/DDBJ whole genome shotgun (WGS) entry which is preliminary data.</text>
</comment>
<dbReference type="Pfam" id="PF10397">
    <property type="entry name" value="ADSL_C"/>
    <property type="match status" value="1"/>
</dbReference>
<dbReference type="EMBL" id="JACTNF010000006">
    <property type="protein sequence ID" value="MBO1074654.1"/>
    <property type="molecule type" value="Genomic_DNA"/>
</dbReference>
<organism evidence="3 4">
    <name type="scientific">Roseomonas marmotae</name>
    <dbReference type="NCBI Taxonomy" id="2768161"/>
    <lineage>
        <taxon>Bacteria</taxon>
        <taxon>Pseudomonadati</taxon>
        <taxon>Pseudomonadota</taxon>
        <taxon>Alphaproteobacteria</taxon>
        <taxon>Acetobacterales</taxon>
        <taxon>Roseomonadaceae</taxon>
        <taxon>Roseomonas</taxon>
    </lineage>
</organism>
<dbReference type="Pfam" id="PF00206">
    <property type="entry name" value="Lyase_1"/>
    <property type="match status" value="1"/>
</dbReference>
<proteinExistence type="inferred from homology"/>
<evidence type="ECO:0000313" key="3">
    <source>
        <dbReference type="EMBL" id="MBO1074654.1"/>
    </source>
</evidence>
<dbReference type="GO" id="GO:0016829">
    <property type="term" value="F:lyase activity"/>
    <property type="evidence" value="ECO:0007669"/>
    <property type="project" value="UniProtKB-KW"/>
</dbReference>
<reference evidence="3 4" key="1">
    <citation type="submission" date="2020-09" db="EMBL/GenBank/DDBJ databases">
        <title>Roseomonas.</title>
        <authorList>
            <person name="Zhu W."/>
        </authorList>
    </citation>
    <scope>NUCLEOTIDE SEQUENCE [LARGE SCALE GENOMIC DNA]</scope>
    <source>
        <strain evidence="3 4">1311</strain>
    </source>
</reference>
<dbReference type="Proteomes" id="UP001518990">
    <property type="component" value="Unassembled WGS sequence"/>
</dbReference>
<dbReference type="InterPro" id="IPR022761">
    <property type="entry name" value="Fumarate_lyase_N"/>
</dbReference>